<sequence length="277" mass="30456">MRPFGYHVSIRGGYAQAAQAAAAAGLTAFQYFPKNPRSLAIKSFDKRDAAKCGAICKELGLVSVAHTPYPTNLASSDKDRRDRVVPSLLNDLDIAEHCGSVGVVVHFGVYKGPDPLDGYKRIIACLNSVTEQWDGKAKLLIEIQSGEHTFMGTTIEELAQIRRLCDDPGKLSFCLDTCHMFASGLWQGDTGAAWLDKAKSLGVLERVAVIHYNDSLFPCGQKRDRHAEIGKGHIGESGLKWLLSVPELRHVPFILETPPGRDGTYGEQLTFMRRWGD</sequence>
<evidence type="ECO:0000256" key="7">
    <source>
        <dbReference type="ARBA" id="ARBA00022833"/>
    </source>
</evidence>
<evidence type="ECO:0000256" key="3">
    <source>
        <dbReference type="ARBA" id="ARBA00022722"/>
    </source>
</evidence>
<dbReference type="PROSITE" id="PS00731">
    <property type="entry name" value="AP_NUCLEASE_F2_3"/>
    <property type="match status" value="1"/>
</dbReference>
<evidence type="ECO:0000313" key="11">
    <source>
        <dbReference type="Proteomes" id="UP001597493"/>
    </source>
</evidence>
<keyword evidence="7" id="KW-0862">Zinc</keyword>
<keyword evidence="6 10" id="KW-0378">Hydrolase</keyword>
<dbReference type="GO" id="GO:0008833">
    <property type="term" value="F:deoxyribonuclease IV (phage-T4-induced) activity"/>
    <property type="evidence" value="ECO:0007669"/>
    <property type="project" value="UniProtKB-EC"/>
</dbReference>
<dbReference type="Pfam" id="PF01261">
    <property type="entry name" value="AP_endonuc_2"/>
    <property type="match status" value="1"/>
</dbReference>
<evidence type="ECO:0000256" key="8">
    <source>
        <dbReference type="ARBA" id="ARBA00023204"/>
    </source>
</evidence>
<evidence type="ECO:0000256" key="5">
    <source>
        <dbReference type="ARBA" id="ARBA00022763"/>
    </source>
</evidence>
<keyword evidence="11" id="KW-1185">Reference proteome</keyword>
<evidence type="ECO:0000313" key="10">
    <source>
        <dbReference type="EMBL" id="MFD2659697.1"/>
    </source>
</evidence>
<evidence type="ECO:0000259" key="9">
    <source>
        <dbReference type="Pfam" id="PF01261"/>
    </source>
</evidence>
<keyword evidence="4" id="KW-0479">Metal-binding</keyword>
<feature type="domain" description="Xylose isomerase-like TIM barrel" evidence="9">
    <location>
        <begin position="19"/>
        <end position="274"/>
    </location>
</feature>
<dbReference type="InterPro" id="IPR018246">
    <property type="entry name" value="AP_endonuc_F2_Zn_BS"/>
</dbReference>
<evidence type="ECO:0000256" key="4">
    <source>
        <dbReference type="ARBA" id="ARBA00022723"/>
    </source>
</evidence>
<dbReference type="PROSITE" id="PS00730">
    <property type="entry name" value="AP_NUCLEASE_F2_2"/>
    <property type="match status" value="1"/>
</dbReference>
<dbReference type="InterPro" id="IPR013022">
    <property type="entry name" value="Xyl_isomerase-like_TIM-brl"/>
</dbReference>
<dbReference type="Gene3D" id="3.20.20.150">
    <property type="entry name" value="Divalent-metal-dependent TIM barrel enzymes"/>
    <property type="match status" value="1"/>
</dbReference>
<evidence type="ECO:0000256" key="6">
    <source>
        <dbReference type="ARBA" id="ARBA00022801"/>
    </source>
</evidence>
<proteinExistence type="inferred from homology"/>
<dbReference type="Proteomes" id="UP001597493">
    <property type="component" value="Unassembled WGS sequence"/>
</dbReference>
<dbReference type="InterPro" id="IPR001719">
    <property type="entry name" value="AP_endonuc_2"/>
</dbReference>
<dbReference type="SUPFAM" id="SSF51658">
    <property type="entry name" value="Xylose isomerase-like"/>
    <property type="match status" value="1"/>
</dbReference>
<keyword evidence="3" id="KW-0540">Nuclease</keyword>
<dbReference type="PROSITE" id="PS51432">
    <property type="entry name" value="AP_NUCLEASE_F2_4"/>
    <property type="match status" value="1"/>
</dbReference>
<accession>A0ABW5QTL2</accession>
<dbReference type="CDD" id="cd00019">
    <property type="entry name" value="AP2Ec"/>
    <property type="match status" value="1"/>
</dbReference>
<dbReference type="PANTHER" id="PTHR21445:SF0">
    <property type="entry name" value="APURINIC-APYRIMIDINIC ENDONUCLEASE"/>
    <property type="match status" value="1"/>
</dbReference>
<dbReference type="EMBL" id="JBHUMY010000006">
    <property type="protein sequence ID" value="MFD2659697.1"/>
    <property type="molecule type" value="Genomic_DNA"/>
</dbReference>
<protein>
    <submittedName>
        <fullName evidence="10">Deoxyribonuclease IV</fullName>
        <ecNumber evidence="10">3.1.21.2</ecNumber>
    </submittedName>
</protein>
<keyword evidence="8" id="KW-0234">DNA repair</keyword>
<comment type="similarity">
    <text evidence="2">Belongs to the AP endonuclease 2 family.</text>
</comment>
<keyword evidence="5" id="KW-0227">DNA damage</keyword>
<reference evidence="11" key="1">
    <citation type="journal article" date="2019" name="Int. J. Syst. Evol. Microbiol.">
        <title>The Global Catalogue of Microorganisms (GCM) 10K type strain sequencing project: providing services to taxonomists for standard genome sequencing and annotation.</title>
        <authorList>
            <consortium name="The Broad Institute Genomics Platform"/>
            <consortium name="The Broad Institute Genome Sequencing Center for Infectious Disease"/>
            <person name="Wu L."/>
            <person name="Ma J."/>
        </authorList>
    </citation>
    <scope>NUCLEOTIDE SEQUENCE [LARGE SCALE GENOMIC DNA]</scope>
    <source>
        <strain evidence="11">TISTR 1827</strain>
    </source>
</reference>
<dbReference type="InterPro" id="IPR036237">
    <property type="entry name" value="Xyl_isomerase-like_sf"/>
</dbReference>
<dbReference type="PANTHER" id="PTHR21445">
    <property type="entry name" value="ENDONUCLEASE IV ENDODEOXYRIBONUCLEASE IV"/>
    <property type="match status" value="1"/>
</dbReference>
<comment type="cofactor">
    <cofactor evidence="1">
        <name>Zn(2+)</name>
        <dbReference type="ChEBI" id="CHEBI:29105"/>
    </cofactor>
</comment>
<dbReference type="NCBIfam" id="TIGR00587">
    <property type="entry name" value="nfo"/>
    <property type="match status" value="1"/>
</dbReference>
<dbReference type="SMART" id="SM00518">
    <property type="entry name" value="AP2Ec"/>
    <property type="match status" value="1"/>
</dbReference>
<gene>
    <name evidence="10" type="ORF">ACFSW5_05380</name>
</gene>
<evidence type="ECO:0000256" key="1">
    <source>
        <dbReference type="ARBA" id="ARBA00001947"/>
    </source>
</evidence>
<organism evidence="10 11">
    <name type="scientific">Paenibacillus thailandensis</name>
    <dbReference type="NCBI Taxonomy" id="393250"/>
    <lineage>
        <taxon>Bacteria</taxon>
        <taxon>Bacillati</taxon>
        <taxon>Bacillota</taxon>
        <taxon>Bacilli</taxon>
        <taxon>Bacillales</taxon>
        <taxon>Paenibacillaceae</taxon>
        <taxon>Paenibacillus</taxon>
    </lineage>
</organism>
<dbReference type="RefSeq" id="WP_379270386.1">
    <property type="nucleotide sequence ID" value="NZ_JBHUGT010000023.1"/>
</dbReference>
<dbReference type="EC" id="3.1.21.2" evidence="10"/>
<evidence type="ECO:0000256" key="2">
    <source>
        <dbReference type="ARBA" id="ARBA00005340"/>
    </source>
</evidence>
<comment type="caution">
    <text evidence="10">The sequence shown here is derived from an EMBL/GenBank/DDBJ whole genome shotgun (WGS) entry which is preliminary data.</text>
</comment>
<name>A0ABW5QTL2_9BACL</name>